<organism evidence="1 2">
    <name type="scientific">Prunus dulcis</name>
    <name type="common">Almond</name>
    <name type="synonym">Amygdalus dulcis</name>
    <dbReference type="NCBI Taxonomy" id="3755"/>
    <lineage>
        <taxon>Eukaryota</taxon>
        <taxon>Viridiplantae</taxon>
        <taxon>Streptophyta</taxon>
        <taxon>Embryophyta</taxon>
        <taxon>Tracheophyta</taxon>
        <taxon>Spermatophyta</taxon>
        <taxon>Magnoliopsida</taxon>
        <taxon>eudicotyledons</taxon>
        <taxon>Gunneridae</taxon>
        <taxon>Pentapetalae</taxon>
        <taxon>rosids</taxon>
        <taxon>fabids</taxon>
        <taxon>Rosales</taxon>
        <taxon>Rosaceae</taxon>
        <taxon>Amygdaloideae</taxon>
        <taxon>Amygdaleae</taxon>
        <taxon>Prunus</taxon>
    </lineage>
</organism>
<gene>
    <name evidence="1" type="ORF">L3X38_036651</name>
</gene>
<evidence type="ECO:0000313" key="1">
    <source>
        <dbReference type="EMBL" id="KAI5316944.1"/>
    </source>
</evidence>
<dbReference type="Proteomes" id="UP001054821">
    <property type="component" value="Chromosome 7"/>
</dbReference>
<evidence type="ECO:0000313" key="2">
    <source>
        <dbReference type="Proteomes" id="UP001054821"/>
    </source>
</evidence>
<sequence length="94" mass="10669">MARPGVAIADGEGVFRSMEKQSEDRCQRIRKDQRLFLLFWRLGLIDLRLLENGSCNAENGSCIAENENSNAENRSCNAENRSCNAENRNYNAEN</sequence>
<dbReference type="AlphaFoldDB" id="A0AAD4YPY4"/>
<keyword evidence="2" id="KW-1185">Reference proteome</keyword>
<accession>A0AAD4YPY4</accession>
<dbReference type="EMBL" id="JAJFAZ020000007">
    <property type="protein sequence ID" value="KAI5316944.1"/>
    <property type="molecule type" value="Genomic_DNA"/>
</dbReference>
<proteinExistence type="predicted"/>
<comment type="caution">
    <text evidence="1">The sequence shown here is derived from an EMBL/GenBank/DDBJ whole genome shotgun (WGS) entry which is preliminary data.</text>
</comment>
<name>A0AAD4YPY4_PRUDU</name>
<reference evidence="1 2" key="1">
    <citation type="journal article" date="2022" name="G3 (Bethesda)">
        <title>Whole-genome sequence and methylome profiling of the almond [Prunus dulcis (Mill.) D.A. Webb] cultivar 'Nonpareil'.</title>
        <authorList>
            <person name="D'Amico-Willman K.M."/>
            <person name="Ouma W.Z."/>
            <person name="Meulia T."/>
            <person name="Sideli G.M."/>
            <person name="Gradziel T.M."/>
            <person name="Fresnedo-Ramirez J."/>
        </authorList>
    </citation>
    <scope>NUCLEOTIDE SEQUENCE [LARGE SCALE GENOMIC DNA]</scope>
    <source>
        <strain evidence="1">Clone GOH B32 T37-40</strain>
    </source>
</reference>
<protein>
    <submittedName>
        <fullName evidence="1">Uncharacterized protein</fullName>
    </submittedName>
</protein>